<name>A0ACC1HU72_9FUNG</name>
<reference evidence="1" key="1">
    <citation type="submission" date="2022-06" db="EMBL/GenBank/DDBJ databases">
        <title>Phylogenomic reconstructions and comparative analyses of Kickxellomycotina fungi.</title>
        <authorList>
            <person name="Reynolds N.K."/>
            <person name="Stajich J.E."/>
            <person name="Barry K."/>
            <person name="Grigoriev I.V."/>
            <person name="Crous P."/>
            <person name="Smith M.E."/>
        </authorList>
    </citation>
    <scope>NUCLEOTIDE SEQUENCE</scope>
    <source>
        <strain evidence="1">RSA 2271</strain>
    </source>
</reference>
<comment type="caution">
    <text evidence="1">The sequence shown here is derived from an EMBL/GenBank/DDBJ whole genome shotgun (WGS) entry which is preliminary data.</text>
</comment>
<keyword evidence="1" id="KW-0808">Transferase</keyword>
<keyword evidence="2" id="KW-1185">Reference proteome</keyword>
<keyword evidence="1" id="KW-0012">Acyltransferase</keyword>
<protein>
    <submittedName>
        <fullName evidence="1">Ubiquitin-conjugating enzyme E2 6</fullName>
        <ecNumber evidence="1">2.3.2.23</ecNumber>
    </submittedName>
</protein>
<dbReference type="Proteomes" id="UP001145114">
    <property type="component" value="Unassembled WGS sequence"/>
</dbReference>
<evidence type="ECO:0000313" key="2">
    <source>
        <dbReference type="Proteomes" id="UP001145114"/>
    </source>
</evidence>
<accession>A0ACC1HU72</accession>
<organism evidence="1 2">
    <name type="scientific">Spiromyces aspiralis</name>
    <dbReference type="NCBI Taxonomy" id="68401"/>
    <lineage>
        <taxon>Eukaryota</taxon>
        <taxon>Fungi</taxon>
        <taxon>Fungi incertae sedis</taxon>
        <taxon>Zoopagomycota</taxon>
        <taxon>Kickxellomycotina</taxon>
        <taxon>Kickxellomycetes</taxon>
        <taxon>Kickxellales</taxon>
        <taxon>Kickxellaceae</taxon>
        <taxon>Spiromyces</taxon>
    </lineage>
</organism>
<sequence length="55" mass="6338">MASKVAVKRLTKEYRAIVQSPPPYITAKPLESNILEWHYVLRGPHDTPYEGGEYH</sequence>
<evidence type="ECO:0000313" key="1">
    <source>
        <dbReference type="EMBL" id="KAJ1678792.1"/>
    </source>
</evidence>
<gene>
    <name evidence="1" type="primary">UBC6</name>
    <name evidence="1" type="ORF">EV182_003346</name>
</gene>
<feature type="non-terminal residue" evidence="1">
    <location>
        <position position="55"/>
    </location>
</feature>
<dbReference type="EC" id="2.3.2.23" evidence="1"/>
<proteinExistence type="predicted"/>
<dbReference type="EMBL" id="JAMZIH010000852">
    <property type="protein sequence ID" value="KAJ1678792.1"/>
    <property type="molecule type" value="Genomic_DNA"/>
</dbReference>